<keyword evidence="12" id="KW-0560">Oxidoreductase</keyword>
<evidence type="ECO:0000256" key="1">
    <source>
        <dbReference type="ARBA" id="ARBA00012689"/>
    </source>
</evidence>
<dbReference type="InterPro" id="IPR036939">
    <property type="entry name" value="Cu2_ascorb_mOase_N_sf"/>
</dbReference>
<feature type="binding site" evidence="7">
    <location>
        <position position="203"/>
    </location>
    <ligand>
        <name>Cu(2+)</name>
        <dbReference type="ChEBI" id="CHEBI:29036"/>
        <label>1</label>
        <note>catalytic</note>
    </ligand>
</feature>
<evidence type="ECO:0000259" key="10">
    <source>
        <dbReference type="Pfam" id="PF01082"/>
    </source>
</evidence>
<dbReference type="PANTHER" id="PTHR10680">
    <property type="entry name" value="PEPTIDYL-GLYCINE ALPHA-AMIDATING MONOOXYGENASE"/>
    <property type="match status" value="1"/>
</dbReference>
<dbReference type="GO" id="GO:0004504">
    <property type="term" value="F:peptidylglycine monooxygenase activity"/>
    <property type="evidence" value="ECO:0007669"/>
    <property type="project" value="UniProtKB-EC"/>
</dbReference>
<accession>A0A210PZ45</accession>
<evidence type="ECO:0000256" key="3">
    <source>
        <dbReference type="ARBA" id="ARBA00022729"/>
    </source>
</evidence>
<feature type="binding site" evidence="7">
    <location>
        <position position="205"/>
    </location>
    <ligand>
        <name>Cu(2+)</name>
        <dbReference type="ChEBI" id="CHEBI:29036"/>
        <label>1</label>
        <note>catalytic</note>
    </ligand>
</feature>
<evidence type="ECO:0000256" key="8">
    <source>
        <dbReference type="PIRSR" id="PIRSR600720-3"/>
    </source>
</evidence>
<keyword evidence="12" id="KW-0503">Monooxygenase</keyword>
<dbReference type="InterPro" id="IPR014784">
    <property type="entry name" value="Cu2_ascorb_mOase-like_C"/>
</dbReference>
<feature type="domain" description="Copper type II ascorbate-dependent monooxygenase C-terminal" evidence="11">
    <location>
        <begin position="168"/>
        <end position="306"/>
    </location>
</feature>
<sequence length="339" mass="38334">MLFVCLFIVLVLPYTDSAASSYHEVLRMSLSSFVGPNKVEYGCLSVPLKADEYIVDFQPHSPAGGVHHMAIYRCDEPYERQHVWECIDPTHVCKPGSKKRSLFGWNLGAPGWKLPRFTGIYTGNTSGHIVVQVHGRSDLNSHHLDKYGSITLEFQTKRPRLDTVFKGYAVSGYIPANTLGFTTDVACTWDMKIGARLIGYALHTHDYGVATSAYIIRNGTWIELGRVDPQYSMLTYDISHKHMYVRPGDVVATRCTYDNHDATDVQMGYSHADEMCNLLLHIAIPHRDAVQTKITQCSRNAQDYHWEDMFDNIPSLASDVSGDTDQNRYMKTHHLSKKI</sequence>
<dbReference type="PRINTS" id="PR00790">
    <property type="entry name" value="PAMONOXGNASE"/>
</dbReference>
<keyword evidence="4 8" id="KW-1015">Disulfide bond</keyword>
<feature type="binding site" evidence="7">
    <location>
        <position position="67"/>
    </location>
    <ligand>
        <name>Cu(2+)</name>
        <dbReference type="ChEBI" id="CHEBI:29036"/>
        <label>1</label>
        <note>catalytic</note>
    </ligand>
</feature>
<evidence type="ECO:0000256" key="9">
    <source>
        <dbReference type="SAM" id="SignalP"/>
    </source>
</evidence>
<organism evidence="12 13">
    <name type="scientific">Mizuhopecten yessoensis</name>
    <name type="common">Japanese scallop</name>
    <name type="synonym">Patinopecten yessoensis</name>
    <dbReference type="NCBI Taxonomy" id="6573"/>
    <lineage>
        <taxon>Eukaryota</taxon>
        <taxon>Metazoa</taxon>
        <taxon>Spiralia</taxon>
        <taxon>Lophotrochozoa</taxon>
        <taxon>Mollusca</taxon>
        <taxon>Bivalvia</taxon>
        <taxon>Autobranchia</taxon>
        <taxon>Pteriomorphia</taxon>
        <taxon>Pectinida</taxon>
        <taxon>Pectinoidea</taxon>
        <taxon>Pectinidae</taxon>
        <taxon>Mizuhopecten</taxon>
    </lineage>
</organism>
<evidence type="ECO:0000313" key="13">
    <source>
        <dbReference type="Proteomes" id="UP000242188"/>
    </source>
</evidence>
<feature type="chain" id="PRO_5013097914" description="peptidylglycine monooxygenase" evidence="9">
    <location>
        <begin position="18"/>
        <end position="339"/>
    </location>
</feature>
<evidence type="ECO:0000256" key="2">
    <source>
        <dbReference type="ARBA" id="ARBA00022723"/>
    </source>
</evidence>
<dbReference type="InterPro" id="IPR024548">
    <property type="entry name" value="Cu2_monoox_C"/>
</dbReference>
<dbReference type="Gene3D" id="2.60.120.230">
    <property type="match status" value="1"/>
</dbReference>
<comment type="caution">
    <text evidence="12">The sequence shown here is derived from an EMBL/GenBank/DDBJ whole genome shotgun (WGS) entry which is preliminary data.</text>
</comment>
<gene>
    <name evidence="12" type="ORF">KP79_PYT19185</name>
</gene>
<feature type="binding site" evidence="7">
    <location>
        <position position="275"/>
    </location>
    <ligand>
        <name>Cu(2+)</name>
        <dbReference type="ChEBI" id="CHEBI:29036"/>
        <label>1</label>
        <note>catalytic</note>
    </ligand>
</feature>
<evidence type="ECO:0000256" key="7">
    <source>
        <dbReference type="PIRSR" id="PIRSR600720-2"/>
    </source>
</evidence>
<keyword evidence="13" id="KW-1185">Reference proteome</keyword>
<evidence type="ECO:0000256" key="4">
    <source>
        <dbReference type="ARBA" id="ARBA00023157"/>
    </source>
</evidence>
<comment type="catalytic activity">
    <reaction evidence="6">
        <text>a [peptide]-C-terminal glycine + 2 L-ascorbate + O2 = a [peptide]-C-terminal (2S)-2-hydroxyglycine + 2 monodehydro-L-ascorbate radical + H2O</text>
        <dbReference type="Rhea" id="RHEA:21452"/>
        <dbReference type="Rhea" id="RHEA-COMP:13486"/>
        <dbReference type="Rhea" id="RHEA-COMP:15321"/>
        <dbReference type="ChEBI" id="CHEBI:15377"/>
        <dbReference type="ChEBI" id="CHEBI:15379"/>
        <dbReference type="ChEBI" id="CHEBI:38290"/>
        <dbReference type="ChEBI" id="CHEBI:59513"/>
        <dbReference type="ChEBI" id="CHEBI:137000"/>
        <dbReference type="ChEBI" id="CHEBI:142768"/>
        <dbReference type="EC" id="1.14.17.3"/>
    </reaction>
</comment>
<evidence type="ECO:0000313" key="12">
    <source>
        <dbReference type="EMBL" id="OWF41760.1"/>
    </source>
</evidence>
<dbReference type="InterPro" id="IPR000323">
    <property type="entry name" value="Cu2_ascorb_mOase_N"/>
</dbReference>
<dbReference type="EC" id="1.14.17.3" evidence="1"/>
<comment type="cofactor">
    <cofactor evidence="7">
        <name>Cu(2+)</name>
        <dbReference type="ChEBI" id="CHEBI:29036"/>
    </cofactor>
    <text evidence="7">Binds 2 Cu(2+) ions per subunit.</text>
</comment>
<keyword evidence="2 7" id="KW-0479">Metal-binding</keyword>
<evidence type="ECO:0000259" key="11">
    <source>
        <dbReference type="Pfam" id="PF03712"/>
    </source>
</evidence>
<dbReference type="GO" id="GO:0006518">
    <property type="term" value="P:peptide metabolic process"/>
    <property type="evidence" value="ECO:0007669"/>
    <property type="project" value="InterPro"/>
</dbReference>
<dbReference type="InterPro" id="IPR000720">
    <property type="entry name" value="PHM/PAL"/>
</dbReference>
<reference evidence="12 13" key="1">
    <citation type="journal article" date="2017" name="Nat. Ecol. Evol.">
        <title>Scallop genome provides insights into evolution of bilaterian karyotype and development.</title>
        <authorList>
            <person name="Wang S."/>
            <person name="Zhang J."/>
            <person name="Jiao W."/>
            <person name="Li J."/>
            <person name="Xun X."/>
            <person name="Sun Y."/>
            <person name="Guo X."/>
            <person name="Huan P."/>
            <person name="Dong B."/>
            <person name="Zhang L."/>
            <person name="Hu X."/>
            <person name="Sun X."/>
            <person name="Wang J."/>
            <person name="Zhao C."/>
            <person name="Wang Y."/>
            <person name="Wang D."/>
            <person name="Huang X."/>
            <person name="Wang R."/>
            <person name="Lv J."/>
            <person name="Li Y."/>
            <person name="Zhang Z."/>
            <person name="Liu B."/>
            <person name="Lu W."/>
            <person name="Hui Y."/>
            <person name="Liang J."/>
            <person name="Zhou Z."/>
            <person name="Hou R."/>
            <person name="Li X."/>
            <person name="Liu Y."/>
            <person name="Li H."/>
            <person name="Ning X."/>
            <person name="Lin Y."/>
            <person name="Zhao L."/>
            <person name="Xing Q."/>
            <person name="Dou J."/>
            <person name="Li Y."/>
            <person name="Mao J."/>
            <person name="Guo H."/>
            <person name="Dou H."/>
            <person name="Li T."/>
            <person name="Mu C."/>
            <person name="Jiang W."/>
            <person name="Fu Q."/>
            <person name="Fu X."/>
            <person name="Miao Y."/>
            <person name="Liu J."/>
            <person name="Yu Q."/>
            <person name="Li R."/>
            <person name="Liao H."/>
            <person name="Li X."/>
            <person name="Kong Y."/>
            <person name="Jiang Z."/>
            <person name="Chourrout D."/>
            <person name="Li R."/>
            <person name="Bao Z."/>
        </authorList>
    </citation>
    <scope>NUCLEOTIDE SEQUENCE [LARGE SCALE GENOMIC DNA]</scope>
    <source>
        <strain evidence="12 13">PY_sf001</strain>
    </source>
</reference>
<name>A0A210PZ45_MIZYE</name>
<dbReference type="AlphaFoldDB" id="A0A210PZ45"/>
<dbReference type="PANTHER" id="PTHR10680:SF38">
    <property type="entry name" value="BLL1368 PROTEIN"/>
    <property type="match status" value="1"/>
</dbReference>
<dbReference type="GO" id="GO:0016020">
    <property type="term" value="C:membrane"/>
    <property type="evidence" value="ECO:0007669"/>
    <property type="project" value="InterPro"/>
</dbReference>
<feature type="disulfide bond" evidence="8">
    <location>
        <begin position="255"/>
        <end position="276"/>
    </location>
</feature>
<proteinExistence type="predicted"/>
<feature type="domain" description="Copper type II ascorbate-dependent monooxygenase N-terminal" evidence="10">
    <location>
        <begin position="41"/>
        <end position="134"/>
    </location>
</feature>
<feature type="signal peptide" evidence="9">
    <location>
        <begin position="1"/>
        <end position="17"/>
    </location>
</feature>
<feature type="binding site" evidence="7">
    <location>
        <position position="68"/>
    </location>
    <ligand>
        <name>Cu(2+)</name>
        <dbReference type="ChEBI" id="CHEBI:29036"/>
        <label>1</label>
        <note>catalytic</note>
    </ligand>
</feature>
<feature type="disulfide bond" evidence="8">
    <location>
        <begin position="43"/>
        <end position="86"/>
    </location>
</feature>
<dbReference type="Pfam" id="PF03712">
    <property type="entry name" value="Cu2_monoox_C"/>
    <property type="match status" value="1"/>
</dbReference>
<dbReference type="Pfam" id="PF01082">
    <property type="entry name" value="Cu2_monooxygen"/>
    <property type="match status" value="1"/>
</dbReference>
<dbReference type="GO" id="GO:0005507">
    <property type="term" value="F:copper ion binding"/>
    <property type="evidence" value="ECO:0007669"/>
    <property type="project" value="InterPro"/>
</dbReference>
<dbReference type="Proteomes" id="UP000242188">
    <property type="component" value="Unassembled WGS sequence"/>
</dbReference>
<keyword evidence="3 9" id="KW-0732">Signal</keyword>
<evidence type="ECO:0000256" key="6">
    <source>
        <dbReference type="ARBA" id="ARBA00048431"/>
    </source>
</evidence>
<dbReference type="InterPro" id="IPR008977">
    <property type="entry name" value="PHM/PNGase_F_dom_sf"/>
</dbReference>
<feature type="binding site" evidence="7">
    <location>
        <position position="134"/>
    </location>
    <ligand>
        <name>Cu(2+)</name>
        <dbReference type="ChEBI" id="CHEBI:29036"/>
        <label>1</label>
        <note>catalytic</note>
    </ligand>
</feature>
<dbReference type="OrthoDB" id="10044505at2759"/>
<protein>
    <recommendedName>
        <fullName evidence="1">peptidylglycine monooxygenase</fullName>
        <ecNumber evidence="1">1.14.17.3</ecNumber>
    </recommendedName>
</protein>
<keyword evidence="7" id="KW-0186">Copper</keyword>
<feature type="disulfide bond" evidence="8">
    <location>
        <begin position="74"/>
        <end position="93"/>
    </location>
</feature>
<evidence type="ECO:0000256" key="5">
    <source>
        <dbReference type="ARBA" id="ARBA00023180"/>
    </source>
</evidence>
<dbReference type="Gene3D" id="2.60.120.310">
    <property type="entry name" value="Copper type II, ascorbate-dependent monooxygenase, N-terminal domain"/>
    <property type="match status" value="1"/>
</dbReference>
<keyword evidence="5" id="KW-0325">Glycoprotein</keyword>
<feature type="disulfide bond" evidence="8">
    <location>
        <begin position="187"/>
        <end position="297"/>
    </location>
</feature>
<dbReference type="EMBL" id="NEDP02005357">
    <property type="protein sequence ID" value="OWF41760.1"/>
    <property type="molecule type" value="Genomic_DNA"/>
</dbReference>
<dbReference type="SUPFAM" id="SSF49742">
    <property type="entry name" value="PHM/PNGase F"/>
    <property type="match status" value="2"/>
</dbReference>